<reference evidence="11" key="1">
    <citation type="submission" date="2022-03" db="EMBL/GenBank/DDBJ databases">
        <title>Gramella crocea sp. nov., isolated from activated sludge of a seafood processing plant.</title>
        <authorList>
            <person name="Zhang X."/>
        </authorList>
    </citation>
    <scope>NUCLEOTIDE SEQUENCE</scope>
    <source>
        <strain evidence="11">YJ019</strain>
    </source>
</reference>
<dbReference type="PROSITE" id="PS50005">
    <property type="entry name" value="TPR"/>
    <property type="match status" value="1"/>
</dbReference>
<feature type="transmembrane region" description="Helical" evidence="9">
    <location>
        <begin position="359"/>
        <end position="379"/>
    </location>
</feature>
<evidence type="ECO:0000313" key="12">
    <source>
        <dbReference type="Proteomes" id="UP001139226"/>
    </source>
</evidence>
<protein>
    <submittedName>
        <fullName evidence="11">Tetratricopeptide repeat protein</fullName>
    </submittedName>
</protein>
<dbReference type="CDD" id="cd07302">
    <property type="entry name" value="CHD"/>
    <property type="match status" value="1"/>
</dbReference>
<keyword evidence="12" id="KW-1185">Reference proteome</keyword>
<evidence type="ECO:0000256" key="4">
    <source>
        <dbReference type="ARBA" id="ARBA00022989"/>
    </source>
</evidence>
<comment type="subcellular location">
    <subcellularLocation>
        <location evidence="1">Membrane</location>
    </subcellularLocation>
</comment>
<proteinExistence type="inferred from homology"/>
<keyword evidence="2 9" id="KW-0812">Transmembrane</keyword>
<dbReference type="InterPro" id="IPR011990">
    <property type="entry name" value="TPR-like_helical_dom_sf"/>
</dbReference>
<evidence type="ECO:0000256" key="5">
    <source>
        <dbReference type="ARBA" id="ARBA00023136"/>
    </source>
</evidence>
<dbReference type="GO" id="GO:0016020">
    <property type="term" value="C:membrane"/>
    <property type="evidence" value="ECO:0007669"/>
    <property type="project" value="UniProtKB-SubCell"/>
</dbReference>
<dbReference type="InterPro" id="IPR018297">
    <property type="entry name" value="A/G_cyclase_CS"/>
</dbReference>
<keyword evidence="7" id="KW-0802">TPR repeat</keyword>
<feature type="domain" description="Guanylate cyclase" evidence="10">
    <location>
        <begin position="430"/>
        <end position="560"/>
    </location>
</feature>
<gene>
    <name evidence="11" type="ORF">ML462_02760</name>
</gene>
<evidence type="ECO:0000256" key="7">
    <source>
        <dbReference type="PROSITE-ProRule" id="PRU00339"/>
    </source>
</evidence>
<organism evidence="11 12">
    <name type="scientific">Christiangramia lutea</name>
    <dbReference type="NCBI Taxonomy" id="1607951"/>
    <lineage>
        <taxon>Bacteria</taxon>
        <taxon>Pseudomonadati</taxon>
        <taxon>Bacteroidota</taxon>
        <taxon>Flavobacteriia</taxon>
        <taxon>Flavobacteriales</taxon>
        <taxon>Flavobacteriaceae</taxon>
        <taxon>Christiangramia</taxon>
    </lineage>
</organism>
<accession>A0A9X1V1S8</accession>
<dbReference type="Gene3D" id="1.25.40.10">
    <property type="entry name" value="Tetratricopeptide repeat domain"/>
    <property type="match status" value="2"/>
</dbReference>
<dbReference type="Gene3D" id="3.30.70.1230">
    <property type="entry name" value="Nucleotide cyclase"/>
    <property type="match status" value="1"/>
</dbReference>
<dbReference type="GO" id="GO:0035556">
    <property type="term" value="P:intracellular signal transduction"/>
    <property type="evidence" value="ECO:0007669"/>
    <property type="project" value="InterPro"/>
</dbReference>
<dbReference type="PROSITE" id="PS00452">
    <property type="entry name" value="GUANYLATE_CYCLASE_1"/>
    <property type="match status" value="1"/>
</dbReference>
<evidence type="ECO:0000259" key="10">
    <source>
        <dbReference type="PROSITE" id="PS50125"/>
    </source>
</evidence>
<comment type="similarity">
    <text evidence="8">Belongs to the adenylyl cyclase class-4/guanylyl cyclase family.</text>
</comment>
<dbReference type="SMART" id="SM00028">
    <property type="entry name" value="TPR"/>
    <property type="match status" value="5"/>
</dbReference>
<dbReference type="SMART" id="SM00044">
    <property type="entry name" value="CYCc"/>
    <property type="match status" value="1"/>
</dbReference>
<dbReference type="RefSeq" id="WP_240712199.1">
    <property type="nucleotide sequence ID" value="NZ_JAKVTV010000001.1"/>
</dbReference>
<comment type="caution">
    <text evidence="11">The sequence shown here is derived from an EMBL/GenBank/DDBJ whole genome shotgun (WGS) entry which is preliminary data.</text>
</comment>
<dbReference type="GO" id="GO:0004016">
    <property type="term" value="F:adenylate cyclase activity"/>
    <property type="evidence" value="ECO:0007669"/>
    <property type="project" value="UniProtKB-ARBA"/>
</dbReference>
<dbReference type="PANTHER" id="PTHR11920">
    <property type="entry name" value="GUANYLYL CYCLASE"/>
    <property type="match status" value="1"/>
</dbReference>
<dbReference type="EMBL" id="JAKVTV010000001">
    <property type="protein sequence ID" value="MCH4822081.1"/>
    <property type="molecule type" value="Genomic_DNA"/>
</dbReference>
<keyword evidence="5 9" id="KW-0472">Membrane</keyword>
<dbReference type="SUPFAM" id="SSF55073">
    <property type="entry name" value="Nucleotide cyclase"/>
    <property type="match status" value="1"/>
</dbReference>
<feature type="repeat" description="TPR" evidence="7">
    <location>
        <begin position="209"/>
        <end position="242"/>
    </location>
</feature>
<dbReference type="InterPro" id="IPR019734">
    <property type="entry name" value="TPR_rpt"/>
</dbReference>
<evidence type="ECO:0000313" key="11">
    <source>
        <dbReference type="EMBL" id="MCH4822081.1"/>
    </source>
</evidence>
<evidence type="ECO:0000256" key="6">
    <source>
        <dbReference type="ARBA" id="ARBA00023239"/>
    </source>
</evidence>
<keyword evidence="4 9" id="KW-1133">Transmembrane helix</keyword>
<dbReference type="InterPro" id="IPR001054">
    <property type="entry name" value="A/G_cyclase"/>
</dbReference>
<dbReference type="SUPFAM" id="SSF48452">
    <property type="entry name" value="TPR-like"/>
    <property type="match status" value="1"/>
</dbReference>
<dbReference type="InterPro" id="IPR050401">
    <property type="entry name" value="Cyclic_nucleotide_synthase"/>
</dbReference>
<name>A0A9X1V1S8_9FLAO</name>
<evidence type="ECO:0000256" key="8">
    <source>
        <dbReference type="RuleBase" id="RU000405"/>
    </source>
</evidence>
<evidence type="ECO:0000256" key="2">
    <source>
        <dbReference type="ARBA" id="ARBA00022692"/>
    </source>
</evidence>
<dbReference type="Pfam" id="PF00211">
    <property type="entry name" value="Guanylate_cyc"/>
    <property type="match status" value="1"/>
</dbReference>
<evidence type="ECO:0000256" key="9">
    <source>
        <dbReference type="SAM" id="Phobius"/>
    </source>
</evidence>
<evidence type="ECO:0000256" key="3">
    <source>
        <dbReference type="ARBA" id="ARBA00022741"/>
    </source>
</evidence>
<dbReference type="AlphaFoldDB" id="A0A9X1V1S8"/>
<sequence>MHKIEGHRKMEVRILAILLFSCFFFTESVFSQTLSEADSLESIYENGSKEQKKDLKLLRNLAGKTNEPNKKLKYSRELIEESKNRGIDTTLYFGFLQIGNAYVSKADYSKALDNYFKASNYARTDSDAGIIKLTIADVYSLTNNYERSVGYYEEAIEYFKKANDSLALGSALFNAGDGYLKANQLEKAENYIIEAEDIFNAINYSTGIAYCTGTLGLIYAEQGKNDEAEENIQKAIQLLEKEEDYSPISEFLTGMAEIYTEKDQDSIALEFAFISRDLAKSYGFKNEIIQANQKLAQIYEKTGNIPEAYKYYKEYIFYRDSVLNVETAQNIAGLRADYEVSQKQAEIDLLSEQRRNQQILVISIAVVTALIGLLAFGLFRRNRYINRTSSIIEKERNRAELLLLNILPEQTAEELKKNGRVKAKKFASVTVLFADFKRFTLVAEKLPPERLIKTIDYYFSQFDKITDKYGIEKIKTIGDSYMAVGGLPYPSHDHATRMLLAAFEMTEFVKETKEKSLFDDADFEVRIGLNSGPVVAGVVGTKKFAYDIWGDTVNIAARMESHSEIGRINISENTYDLIKDEFECEYRGKVEVKNQRILKMYYVNAVKEGVRKKAV</sequence>
<dbReference type="Proteomes" id="UP001139226">
    <property type="component" value="Unassembled WGS sequence"/>
</dbReference>
<dbReference type="Pfam" id="PF17874">
    <property type="entry name" value="TPR_MalT"/>
    <property type="match status" value="1"/>
</dbReference>
<dbReference type="InterPro" id="IPR029787">
    <property type="entry name" value="Nucleotide_cyclase"/>
</dbReference>
<keyword evidence="3" id="KW-0547">Nucleotide-binding</keyword>
<dbReference type="PROSITE" id="PS50125">
    <property type="entry name" value="GUANYLATE_CYCLASE_2"/>
    <property type="match status" value="1"/>
</dbReference>
<keyword evidence="6 8" id="KW-0456">Lyase</keyword>
<evidence type="ECO:0000256" key="1">
    <source>
        <dbReference type="ARBA" id="ARBA00004370"/>
    </source>
</evidence>
<dbReference type="GO" id="GO:0000166">
    <property type="term" value="F:nucleotide binding"/>
    <property type="evidence" value="ECO:0007669"/>
    <property type="project" value="UniProtKB-KW"/>
</dbReference>
<dbReference type="GO" id="GO:0009190">
    <property type="term" value="P:cyclic nucleotide biosynthetic process"/>
    <property type="evidence" value="ECO:0007669"/>
    <property type="project" value="InterPro"/>
</dbReference>
<dbReference type="InterPro" id="IPR041617">
    <property type="entry name" value="TPR_MalT"/>
</dbReference>
<dbReference type="PANTHER" id="PTHR11920:SF335">
    <property type="entry name" value="GUANYLATE CYCLASE"/>
    <property type="match status" value="1"/>
</dbReference>